<name>A0A1B7TCV9_9ASCO</name>
<dbReference type="PANTHER" id="PTHR31068">
    <property type="entry name" value="MITOCHONDRIAL DISTRIBUTION AND MORPHOLOGY PROTEIN 31"/>
    <property type="match status" value="1"/>
</dbReference>
<evidence type="ECO:0000313" key="11">
    <source>
        <dbReference type="EMBL" id="OBA26589.1"/>
    </source>
</evidence>
<keyword evidence="6 10" id="KW-1133">Transmembrane helix</keyword>
<comment type="caution">
    <text evidence="11">The sequence shown here is derived from an EMBL/GenBank/DDBJ whole genome shotgun (WGS) entry which is preliminary data.</text>
</comment>
<keyword evidence="7" id="KW-0496">Mitochondrion</keyword>
<dbReference type="GO" id="GO:0000001">
    <property type="term" value="P:mitochondrion inheritance"/>
    <property type="evidence" value="ECO:0007669"/>
    <property type="project" value="InterPro"/>
</dbReference>
<feature type="non-terminal residue" evidence="11">
    <location>
        <position position="471"/>
    </location>
</feature>
<evidence type="ECO:0000256" key="8">
    <source>
        <dbReference type="ARBA" id="ARBA00023136"/>
    </source>
</evidence>
<evidence type="ECO:0000256" key="1">
    <source>
        <dbReference type="ARBA" id="ARBA00004448"/>
    </source>
</evidence>
<keyword evidence="12" id="KW-1185">Reference proteome</keyword>
<evidence type="ECO:0000256" key="4">
    <source>
        <dbReference type="ARBA" id="ARBA00022792"/>
    </source>
</evidence>
<dbReference type="EMBL" id="LXPE01000016">
    <property type="protein sequence ID" value="OBA26589.1"/>
    <property type="molecule type" value="Genomic_DNA"/>
</dbReference>
<feature type="transmembrane region" description="Helical" evidence="10">
    <location>
        <begin position="12"/>
        <end position="39"/>
    </location>
</feature>
<evidence type="ECO:0000256" key="7">
    <source>
        <dbReference type="ARBA" id="ARBA00023128"/>
    </source>
</evidence>
<dbReference type="Pfam" id="PF08118">
    <property type="entry name" value="MDM31_MDM32"/>
    <property type="match status" value="1"/>
</dbReference>
<gene>
    <name evidence="11" type="ORF">HANVADRAFT_53051</name>
</gene>
<dbReference type="AlphaFoldDB" id="A0A1B7TCV9"/>
<evidence type="ECO:0000313" key="12">
    <source>
        <dbReference type="Proteomes" id="UP000092321"/>
    </source>
</evidence>
<protein>
    <submittedName>
        <fullName evidence="11">Mitochondrial distribution and morphology protein family 31/32</fullName>
    </submittedName>
</protein>
<dbReference type="GO" id="GO:0005743">
    <property type="term" value="C:mitochondrial inner membrane"/>
    <property type="evidence" value="ECO:0007669"/>
    <property type="project" value="UniProtKB-SubCell"/>
</dbReference>
<dbReference type="OrthoDB" id="17678at2759"/>
<evidence type="ECO:0000256" key="5">
    <source>
        <dbReference type="ARBA" id="ARBA00022946"/>
    </source>
</evidence>
<evidence type="ECO:0000256" key="10">
    <source>
        <dbReference type="SAM" id="Phobius"/>
    </source>
</evidence>
<evidence type="ECO:0000256" key="6">
    <source>
        <dbReference type="ARBA" id="ARBA00022989"/>
    </source>
</evidence>
<comment type="subcellular location">
    <subcellularLocation>
        <location evidence="1">Mitochondrion inner membrane</location>
        <topology evidence="1">Multi-pass membrane protein</topology>
    </subcellularLocation>
</comment>
<keyword evidence="5" id="KW-0809">Transit peptide</keyword>
<dbReference type="PANTHER" id="PTHR31068:SF0">
    <property type="entry name" value="MITOCHONDRIAL DISTRIBUTION AND MORPHOLOGY PROTEIN 31"/>
    <property type="match status" value="1"/>
</dbReference>
<dbReference type="GO" id="GO:0007005">
    <property type="term" value="P:mitochondrion organization"/>
    <property type="evidence" value="ECO:0007669"/>
    <property type="project" value="InterPro"/>
</dbReference>
<evidence type="ECO:0000256" key="3">
    <source>
        <dbReference type="ARBA" id="ARBA00022692"/>
    </source>
</evidence>
<evidence type="ECO:0000256" key="9">
    <source>
        <dbReference type="ARBA" id="ARBA00025191"/>
    </source>
</evidence>
<comment type="function">
    <text evidence="9">Involved in the organization of the mitochondrial membranes and the global structure of the mitochondria. Also required for mitochondrial distribution and mobility as well as for the maintenance of mitochondrial DNA nucleoids structures.</text>
</comment>
<keyword evidence="3 10" id="KW-0812">Transmembrane</keyword>
<keyword evidence="4" id="KW-0999">Mitochondrion inner membrane</keyword>
<comment type="similarity">
    <text evidence="2">Belongs to the MDM31/MDM32 family.</text>
</comment>
<sequence length="471" mass="55162">MKPFNADDISAFMSFIIWTHLTVILLWTTGFVSLIILLLNTVMAQNYLATKFGELITNNNSNNSLIIFENAILPDLKSGKIVFQNVFVSKRPRDEQDNKFIKGSQLEAVTRAKLALQQQQRNYFQFIFDPKFKEGNYTQYDLTIKEIIVSLSFVKWFQGKGLIEEMTVNGIRGVMDRTNVHWEEGDDPRNYLNVKKPGDFDIDNFKMNDVLFTLYPPDGLRPFKVSIYTCELDKLRQQWFFYDFLNANFISGKYDGSLFTINKRYNSRGHLVTTWRVDNLNIDNLNGGVQGPFSWITSGKVDMVGDIRIRPKLKEVPEKENKQRIEFPFKGTDFWKKILYKWQQHLNEEYESQELVLDYYLKLHDVHAEVPIINDDLNIWNSALIRPIVSYINSNNMYIPIRCQIVKPLNDFDGSWTIYDSTLNDDLNEQVFHSLQEYVIDEERRSLRLKKIGFWSLQLILQVILVSLGSI</sequence>
<evidence type="ECO:0000256" key="2">
    <source>
        <dbReference type="ARBA" id="ARBA00005687"/>
    </source>
</evidence>
<accession>A0A1B7TCV9</accession>
<reference evidence="12" key="1">
    <citation type="journal article" date="2016" name="Proc. Natl. Acad. Sci. U.S.A.">
        <title>Comparative genomics of biotechnologically important yeasts.</title>
        <authorList>
            <person name="Riley R."/>
            <person name="Haridas S."/>
            <person name="Wolfe K.H."/>
            <person name="Lopes M.R."/>
            <person name="Hittinger C.T."/>
            <person name="Goeker M."/>
            <person name="Salamov A.A."/>
            <person name="Wisecaver J.H."/>
            <person name="Long T.M."/>
            <person name="Calvey C.H."/>
            <person name="Aerts A.L."/>
            <person name="Barry K.W."/>
            <person name="Choi C."/>
            <person name="Clum A."/>
            <person name="Coughlan A.Y."/>
            <person name="Deshpande S."/>
            <person name="Douglass A.P."/>
            <person name="Hanson S.J."/>
            <person name="Klenk H.-P."/>
            <person name="LaButti K.M."/>
            <person name="Lapidus A."/>
            <person name="Lindquist E.A."/>
            <person name="Lipzen A.M."/>
            <person name="Meier-Kolthoff J.P."/>
            <person name="Ohm R.A."/>
            <person name="Otillar R.P."/>
            <person name="Pangilinan J.L."/>
            <person name="Peng Y."/>
            <person name="Rokas A."/>
            <person name="Rosa C.A."/>
            <person name="Scheuner C."/>
            <person name="Sibirny A.A."/>
            <person name="Slot J.C."/>
            <person name="Stielow J.B."/>
            <person name="Sun H."/>
            <person name="Kurtzman C.P."/>
            <person name="Blackwell M."/>
            <person name="Grigoriev I.V."/>
            <person name="Jeffries T.W."/>
        </authorList>
    </citation>
    <scope>NUCLEOTIDE SEQUENCE [LARGE SCALE GENOMIC DNA]</scope>
    <source>
        <strain evidence="12">NRRL Y-1626</strain>
    </source>
</reference>
<keyword evidence="8 10" id="KW-0472">Membrane</keyword>
<organism evidence="11 12">
    <name type="scientific">Hanseniaspora valbyensis NRRL Y-1626</name>
    <dbReference type="NCBI Taxonomy" id="766949"/>
    <lineage>
        <taxon>Eukaryota</taxon>
        <taxon>Fungi</taxon>
        <taxon>Dikarya</taxon>
        <taxon>Ascomycota</taxon>
        <taxon>Saccharomycotina</taxon>
        <taxon>Saccharomycetes</taxon>
        <taxon>Saccharomycodales</taxon>
        <taxon>Saccharomycodaceae</taxon>
        <taxon>Hanseniaspora</taxon>
    </lineage>
</organism>
<dbReference type="Proteomes" id="UP000092321">
    <property type="component" value="Unassembled WGS sequence"/>
</dbReference>
<dbReference type="InterPro" id="IPR012571">
    <property type="entry name" value="Mdm31/Mdm32"/>
</dbReference>
<proteinExistence type="inferred from homology"/>